<comment type="caution">
    <text evidence="1">The sequence shown here is derived from an EMBL/GenBank/DDBJ whole genome shotgun (WGS) entry which is preliminary data.</text>
</comment>
<dbReference type="Proteomes" id="UP000789375">
    <property type="component" value="Unassembled WGS sequence"/>
</dbReference>
<gene>
    <name evidence="1" type="ORF">FMOSSE_LOCUS11104</name>
</gene>
<reference evidence="1" key="1">
    <citation type="submission" date="2021-06" db="EMBL/GenBank/DDBJ databases">
        <authorList>
            <person name="Kallberg Y."/>
            <person name="Tangrot J."/>
            <person name="Rosling A."/>
        </authorList>
    </citation>
    <scope>NUCLEOTIDE SEQUENCE</scope>
    <source>
        <strain evidence="1">87-6 pot B 2015</strain>
    </source>
</reference>
<accession>A0A9N9DQ53</accession>
<evidence type="ECO:0000313" key="2">
    <source>
        <dbReference type="Proteomes" id="UP000789375"/>
    </source>
</evidence>
<protein>
    <submittedName>
        <fullName evidence="1">16801_t:CDS:1</fullName>
    </submittedName>
</protein>
<proteinExistence type="predicted"/>
<dbReference type="EMBL" id="CAJVPP010004090">
    <property type="protein sequence ID" value="CAG8643347.1"/>
    <property type="molecule type" value="Genomic_DNA"/>
</dbReference>
<name>A0A9N9DQ53_FUNMO</name>
<evidence type="ECO:0000313" key="1">
    <source>
        <dbReference type="EMBL" id="CAG8643347.1"/>
    </source>
</evidence>
<organism evidence="1 2">
    <name type="scientific">Funneliformis mosseae</name>
    <name type="common">Endomycorrhizal fungus</name>
    <name type="synonym">Glomus mosseae</name>
    <dbReference type="NCBI Taxonomy" id="27381"/>
    <lineage>
        <taxon>Eukaryota</taxon>
        <taxon>Fungi</taxon>
        <taxon>Fungi incertae sedis</taxon>
        <taxon>Mucoromycota</taxon>
        <taxon>Glomeromycotina</taxon>
        <taxon>Glomeromycetes</taxon>
        <taxon>Glomerales</taxon>
        <taxon>Glomeraceae</taxon>
        <taxon>Funneliformis</taxon>
    </lineage>
</organism>
<sequence>MPSKKYYTDLEKGKIYAVKELKESIMILECDESDSDYASYKARDWTYQPKKEDSQSKVYVKKKFASKKLHDEQIASHLFLKLTRLEFKEYGITLRQALKFEDYIKDLCE</sequence>
<dbReference type="AlphaFoldDB" id="A0A9N9DQ53"/>
<keyword evidence="2" id="KW-1185">Reference proteome</keyword>